<feature type="transmembrane region" description="Helical" evidence="2">
    <location>
        <begin position="18"/>
        <end position="39"/>
    </location>
</feature>
<evidence type="ECO:0000313" key="4">
    <source>
        <dbReference type="Proteomes" id="UP001183809"/>
    </source>
</evidence>
<evidence type="ECO:0000256" key="1">
    <source>
        <dbReference type="SAM" id="MobiDB-lite"/>
    </source>
</evidence>
<feature type="compositionally biased region" description="Basic and acidic residues" evidence="1">
    <location>
        <begin position="68"/>
        <end position="89"/>
    </location>
</feature>
<dbReference type="Pfam" id="PF20087">
    <property type="entry name" value="DUF6479"/>
    <property type="match status" value="1"/>
</dbReference>
<dbReference type="RefSeq" id="WP_311696282.1">
    <property type="nucleotide sequence ID" value="NZ_JAVREY010000019.1"/>
</dbReference>
<feature type="compositionally biased region" description="Basic and acidic residues" evidence="1">
    <location>
        <begin position="45"/>
        <end position="56"/>
    </location>
</feature>
<evidence type="ECO:0000313" key="3">
    <source>
        <dbReference type="EMBL" id="MDT0464856.1"/>
    </source>
</evidence>
<reference evidence="4" key="1">
    <citation type="submission" date="2023-07" db="EMBL/GenBank/DDBJ databases">
        <title>30 novel species of actinomycetes from the DSMZ collection.</title>
        <authorList>
            <person name="Nouioui I."/>
        </authorList>
    </citation>
    <scope>NUCLEOTIDE SEQUENCE [LARGE SCALE GENOMIC DNA]</scope>
    <source>
        <strain evidence="4">DSM 41699</strain>
    </source>
</reference>
<comment type="caution">
    <text evidence="3">The sequence shown here is derived from an EMBL/GenBank/DDBJ whole genome shotgun (WGS) entry which is preliminary data.</text>
</comment>
<keyword evidence="4" id="KW-1185">Reference proteome</keyword>
<proteinExistence type="predicted"/>
<keyword evidence="2" id="KW-0472">Membrane</keyword>
<protein>
    <submittedName>
        <fullName evidence="3">DUF6479 family protein</fullName>
    </submittedName>
</protein>
<organism evidence="3 4">
    <name type="scientific">Streptomyces gibsoniae</name>
    <dbReference type="NCBI Taxonomy" id="3075529"/>
    <lineage>
        <taxon>Bacteria</taxon>
        <taxon>Bacillati</taxon>
        <taxon>Actinomycetota</taxon>
        <taxon>Actinomycetes</taxon>
        <taxon>Kitasatosporales</taxon>
        <taxon>Streptomycetaceae</taxon>
        <taxon>Streptomyces</taxon>
    </lineage>
</organism>
<feature type="region of interest" description="Disordered" evidence="1">
    <location>
        <begin position="45"/>
        <end position="113"/>
    </location>
</feature>
<evidence type="ECO:0000256" key="2">
    <source>
        <dbReference type="SAM" id="Phobius"/>
    </source>
</evidence>
<keyword evidence="2" id="KW-1133">Transmembrane helix</keyword>
<gene>
    <name evidence="3" type="ORF">RM764_17880</name>
</gene>
<dbReference type="Proteomes" id="UP001183809">
    <property type="component" value="Unassembled WGS sequence"/>
</dbReference>
<accession>A0ABU2TV64</accession>
<name>A0ABU2TV64_9ACTN</name>
<dbReference type="EMBL" id="JAVREY010000019">
    <property type="protein sequence ID" value="MDT0464856.1"/>
    <property type="molecule type" value="Genomic_DNA"/>
</dbReference>
<sequence length="113" mass="12425">MITVSTDPAVPHGLQFGLWPFLAGLIVVALLVGAFWMGVRVRRREPAPPHPEEQPRLPEGGPVGTVMENREPDEVPRSRHRLTPHELKAHGNLGSRTSASTGRRRWERGGGDA</sequence>
<dbReference type="InterPro" id="IPR045513">
    <property type="entry name" value="DUF6479"/>
</dbReference>
<keyword evidence="2" id="KW-0812">Transmembrane</keyword>